<organism evidence="1 2">
    <name type="scientific">Chitinophaga alhagiae</name>
    <dbReference type="NCBI Taxonomy" id="2203219"/>
    <lineage>
        <taxon>Bacteria</taxon>
        <taxon>Pseudomonadati</taxon>
        <taxon>Bacteroidota</taxon>
        <taxon>Chitinophagia</taxon>
        <taxon>Chitinophagales</taxon>
        <taxon>Chitinophagaceae</taxon>
        <taxon>Chitinophaga</taxon>
    </lineage>
</organism>
<reference evidence="1 2" key="1">
    <citation type="submission" date="2018-05" db="EMBL/GenBank/DDBJ databases">
        <title>Chitinophaga sp. nov., isolated from rhizosphere soil of Alhagi.</title>
        <authorList>
            <person name="Liu Y."/>
        </authorList>
    </citation>
    <scope>NUCLEOTIDE SEQUENCE [LARGE SCALE GENOMIC DNA]</scope>
    <source>
        <strain evidence="1 2">T22</strain>
    </source>
</reference>
<proteinExistence type="predicted"/>
<protein>
    <submittedName>
        <fullName evidence="1">Uncharacterized protein</fullName>
    </submittedName>
</protein>
<keyword evidence="2" id="KW-1185">Reference proteome</keyword>
<dbReference type="Proteomes" id="UP000246099">
    <property type="component" value="Chromosome"/>
</dbReference>
<dbReference type="EMBL" id="CP029600">
    <property type="protein sequence ID" value="AWO00561.1"/>
    <property type="molecule type" value="Genomic_DNA"/>
</dbReference>
<dbReference type="InterPro" id="IPR058512">
    <property type="entry name" value="DUF8199"/>
</dbReference>
<name>A0ABN5LMG5_9BACT</name>
<sequence length="102" mass="10999">MGELAAVDLHDAHNEACGKCGMPVKGDCCKDEAKFLKLDDTHQAAKVFAGLTNTIIALPVSTQPLWLQPVHPAPVLHAWAPLHAPPLITAQPLYLHHCILLV</sequence>
<accession>A0ABN5LMG5</accession>
<evidence type="ECO:0000313" key="2">
    <source>
        <dbReference type="Proteomes" id="UP000246099"/>
    </source>
</evidence>
<evidence type="ECO:0000313" key="1">
    <source>
        <dbReference type="EMBL" id="AWO00561.1"/>
    </source>
</evidence>
<dbReference type="Pfam" id="PF26622">
    <property type="entry name" value="DUF8199"/>
    <property type="match status" value="1"/>
</dbReference>
<gene>
    <name evidence="1" type="ORF">DLD77_02005</name>
</gene>